<proteinExistence type="predicted"/>
<evidence type="ECO:0000313" key="2">
    <source>
        <dbReference type="Proteomes" id="UP000282977"/>
    </source>
</evidence>
<comment type="caution">
    <text evidence="1">The sequence shown here is derived from an EMBL/GenBank/DDBJ whole genome shotgun (WGS) entry which is preliminary data.</text>
</comment>
<keyword evidence="2" id="KW-1185">Reference proteome</keyword>
<reference evidence="1 2" key="1">
    <citation type="submission" date="2019-01" db="EMBL/GenBank/DDBJ databases">
        <authorList>
            <person name="Chen W.-M."/>
        </authorList>
    </citation>
    <scope>NUCLEOTIDE SEQUENCE [LARGE SCALE GENOMIC DNA]</scope>
    <source>
        <strain evidence="1 2">TLA-22</strain>
    </source>
</reference>
<dbReference type="Proteomes" id="UP000282977">
    <property type="component" value="Unassembled WGS sequence"/>
</dbReference>
<dbReference type="RefSeq" id="WP_127689070.1">
    <property type="nucleotide sequence ID" value="NZ_RZUL01000001.1"/>
</dbReference>
<name>A0A437JCQ5_9SPHN</name>
<protein>
    <submittedName>
        <fullName evidence="1">Uncharacterized protein</fullName>
    </submittedName>
</protein>
<gene>
    <name evidence="1" type="ORF">ENE74_02615</name>
</gene>
<accession>A0A437JCQ5</accession>
<dbReference type="EMBL" id="RZUL01000001">
    <property type="protein sequence ID" value="RVT43530.1"/>
    <property type="molecule type" value="Genomic_DNA"/>
</dbReference>
<evidence type="ECO:0000313" key="1">
    <source>
        <dbReference type="EMBL" id="RVT43530.1"/>
    </source>
</evidence>
<dbReference type="AlphaFoldDB" id="A0A437JCQ5"/>
<sequence>MTATDLHEIFIVTLLRRAGGTRRHWRLALGEVRVYPVETHPHCNWAVTPHGTLRDMTEIERLADDLRLRYPRITPG</sequence>
<organism evidence="1 2">
    <name type="scientific">Sphingobium algorifonticola</name>
    <dbReference type="NCBI Taxonomy" id="2008318"/>
    <lineage>
        <taxon>Bacteria</taxon>
        <taxon>Pseudomonadati</taxon>
        <taxon>Pseudomonadota</taxon>
        <taxon>Alphaproteobacteria</taxon>
        <taxon>Sphingomonadales</taxon>
        <taxon>Sphingomonadaceae</taxon>
        <taxon>Sphingobium</taxon>
    </lineage>
</organism>
<dbReference type="OrthoDB" id="7507752at2"/>